<evidence type="ECO:0000313" key="3">
    <source>
        <dbReference type="Proteomes" id="UP000012960"/>
    </source>
</evidence>
<reference evidence="1" key="1">
    <citation type="submission" date="2021-03" db="EMBL/GenBank/DDBJ databases">
        <authorList>
            <consortium name="Genoscope - CEA"/>
            <person name="William W."/>
        </authorList>
    </citation>
    <scope>NUCLEOTIDE SEQUENCE</scope>
    <source>
        <strain evidence="1">Doubled-haploid Pahang</strain>
    </source>
</reference>
<dbReference type="Gramene" id="Ma06_t21210.1">
    <property type="protein sequence ID" value="Ma06_p21210.1"/>
    <property type="gene ID" value="Ma06_g21210"/>
</dbReference>
<dbReference type="InParanoid" id="A0A804JIN6"/>
<dbReference type="PANTHER" id="PTHR36766">
    <property type="entry name" value="PLANT BROAD-SPECTRUM MILDEW RESISTANCE PROTEIN RPW8"/>
    <property type="match status" value="1"/>
</dbReference>
<evidence type="ECO:0000313" key="1">
    <source>
        <dbReference type="EMBL" id="CAG1846914.1"/>
    </source>
</evidence>
<proteinExistence type="predicted"/>
<sequence>MLHVDNLSLLQRCLQEGHLTSLRRLEIRGSFDLEAFARGLEERLDHISSLHHLHLTGVCRPQHLPRQLVTLPSLKSLHIVDCPEINMLPEGSLPSNLVDLQINGSPKLEQRYEWTTGPEGCTIHAKKINEALQSKTPEKSEKGKRTR</sequence>
<dbReference type="AlphaFoldDB" id="A0A804JIN6"/>
<dbReference type="Proteomes" id="UP000012960">
    <property type="component" value="Unplaced"/>
</dbReference>
<dbReference type="OrthoDB" id="695275at2759"/>
<dbReference type="SUPFAM" id="SSF52047">
    <property type="entry name" value="RNI-like"/>
    <property type="match status" value="1"/>
</dbReference>
<dbReference type="EMBL" id="HG996471">
    <property type="protein sequence ID" value="CAG1846914.1"/>
    <property type="molecule type" value="Genomic_DNA"/>
</dbReference>
<dbReference type="EnsemblPlants" id="Ma06_t21210.1">
    <property type="protein sequence ID" value="Ma06_p21210.1"/>
    <property type="gene ID" value="Ma06_g21210"/>
</dbReference>
<dbReference type="Gene3D" id="3.80.10.10">
    <property type="entry name" value="Ribonuclease Inhibitor"/>
    <property type="match status" value="1"/>
</dbReference>
<reference evidence="2" key="2">
    <citation type="submission" date="2021-05" db="UniProtKB">
        <authorList>
            <consortium name="EnsemblPlants"/>
        </authorList>
    </citation>
    <scope>IDENTIFICATION</scope>
    <source>
        <strain evidence="2">subsp. malaccensis</strain>
    </source>
</reference>
<accession>A0A804JIN6</accession>
<organism evidence="2 3">
    <name type="scientific">Musa acuminata subsp. malaccensis</name>
    <name type="common">Wild banana</name>
    <name type="synonym">Musa malaccensis</name>
    <dbReference type="NCBI Taxonomy" id="214687"/>
    <lineage>
        <taxon>Eukaryota</taxon>
        <taxon>Viridiplantae</taxon>
        <taxon>Streptophyta</taxon>
        <taxon>Embryophyta</taxon>
        <taxon>Tracheophyta</taxon>
        <taxon>Spermatophyta</taxon>
        <taxon>Magnoliopsida</taxon>
        <taxon>Liliopsida</taxon>
        <taxon>Zingiberales</taxon>
        <taxon>Musaceae</taxon>
        <taxon>Musa</taxon>
    </lineage>
</organism>
<gene>
    <name evidence="1" type="ORF">GSMUA_167090.1</name>
</gene>
<keyword evidence="3" id="KW-1185">Reference proteome</keyword>
<protein>
    <submittedName>
        <fullName evidence="1">(wild Malaysian banana) hypothetical protein</fullName>
    </submittedName>
</protein>
<name>A0A804JIN6_MUSAM</name>
<dbReference type="PANTHER" id="PTHR36766:SF40">
    <property type="entry name" value="DISEASE RESISTANCE PROTEIN RGA3"/>
    <property type="match status" value="1"/>
</dbReference>
<dbReference type="InterPro" id="IPR032675">
    <property type="entry name" value="LRR_dom_sf"/>
</dbReference>
<evidence type="ECO:0000313" key="2">
    <source>
        <dbReference type="EnsemblPlants" id="Ma06_p21210.1"/>
    </source>
</evidence>